<evidence type="ECO:0000313" key="2">
    <source>
        <dbReference type="EMBL" id="KAH3659574.1"/>
    </source>
</evidence>
<evidence type="ECO:0000313" key="3">
    <source>
        <dbReference type="Proteomes" id="UP000788993"/>
    </source>
</evidence>
<comment type="caution">
    <text evidence="2">The sequence shown here is derived from an EMBL/GenBank/DDBJ whole genome shotgun (WGS) entry which is preliminary data.</text>
</comment>
<sequence length="300" mass="33881">MQQLECAVEATEVDHAGCVFPTFLHKHSGEYKGRIVFIHGYRDIYELFFGLFNVLTANGYDVHFHYQRGEGTSRPAGNVQSSNDDSRVYKDMDFFIKRNLESDEKVILMGHSMGGGLILNYSAFGTYRERLLMTVACSPLIELSPETAVPKHHEWAIRALCWAVPPARYVRIKTPLKVEYVSSLPEVQQFIQSKTPPAKLTATAIEARDFVLRGKRLLQPELYTRYDKNLPIAILHGNADHINDCRASKTFIDNLQSAGCTHASYTELDGAAHNLAVEPCSDIFFRQLLNILDANRRTGQ</sequence>
<feature type="domain" description="Serine aminopeptidase S33" evidence="1">
    <location>
        <begin position="30"/>
        <end position="279"/>
    </location>
</feature>
<gene>
    <name evidence="2" type="ORF">OGATHE_005619</name>
</gene>
<protein>
    <recommendedName>
        <fullName evidence="1">Serine aminopeptidase S33 domain-containing protein</fullName>
    </recommendedName>
</protein>
<name>A0A9P8NUE1_9ASCO</name>
<reference evidence="2" key="1">
    <citation type="journal article" date="2021" name="Open Biol.">
        <title>Shared evolutionary footprints suggest mitochondrial oxidative damage underlies multiple complex I losses in fungi.</title>
        <authorList>
            <person name="Schikora-Tamarit M.A."/>
            <person name="Marcet-Houben M."/>
            <person name="Nosek J."/>
            <person name="Gabaldon T."/>
        </authorList>
    </citation>
    <scope>NUCLEOTIDE SEQUENCE</scope>
    <source>
        <strain evidence="2">NCAIM Y.01608</strain>
    </source>
</reference>
<dbReference type="Gene3D" id="3.40.50.1820">
    <property type="entry name" value="alpha/beta hydrolase"/>
    <property type="match status" value="1"/>
</dbReference>
<dbReference type="InterPro" id="IPR029058">
    <property type="entry name" value="AB_hydrolase_fold"/>
</dbReference>
<dbReference type="Pfam" id="PF12146">
    <property type="entry name" value="Hydrolase_4"/>
    <property type="match status" value="1"/>
</dbReference>
<dbReference type="AlphaFoldDB" id="A0A9P8NUE1"/>
<dbReference type="InterPro" id="IPR022742">
    <property type="entry name" value="Hydrolase_4"/>
</dbReference>
<dbReference type="Proteomes" id="UP000788993">
    <property type="component" value="Unassembled WGS sequence"/>
</dbReference>
<dbReference type="EMBL" id="JAEUBD010001504">
    <property type="protein sequence ID" value="KAH3659574.1"/>
    <property type="molecule type" value="Genomic_DNA"/>
</dbReference>
<dbReference type="PANTHER" id="PTHR11614">
    <property type="entry name" value="PHOSPHOLIPASE-RELATED"/>
    <property type="match status" value="1"/>
</dbReference>
<organism evidence="2 3">
    <name type="scientific">Ogataea polymorpha</name>
    <dbReference type="NCBI Taxonomy" id="460523"/>
    <lineage>
        <taxon>Eukaryota</taxon>
        <taxon>Fungi</taxon>
        <taxon>Dikarya</taxon>
        <taxon>Ascomycota</taxon>
        <taxon>Saccharomycotina</taxon>
        <taxon>Pichiomycetes</taxon>
        <taxon>Pichiales</taxon>
        <taxon>Pichiaceae</taxon>
        <taxon>Ogataea</taxon>
    </lineage>
</organism>
<reference evidence="2" key="2">
    <citation type="submission" date="2021-01" db="EMBL/GenBank/DDBJ databases">
        <authorList>
            <person name="Schikora-Tamarit M.A."/>
        </authorList>
    </citation>
    <scope>NUCLEOTIDE SEQUENCE</scope>
    <source>
        <strain evidence="2">NCAIM Y.01608</strain>
    </source>
</reference>
<evidence type="ECO:0000259" key="1">
    <source>
        <dbReference type="Pfam" id="PF12146"/>
    </source>
</evidence>
<keyword evidence="3" id="KW-1185">Reference proteome</keyword>
<proteinExistence type="predicted"/>
<dbReference type="InterPro" id="IPR051044">
    <property type="entry name" value="MAG_DAG_Lipase"/>
</dbReference>
<dbReference type="SUPFAM" id="SSF53474">
    <property type="entry name" value="alpha/beta-Hydrolases"/>
    <property type="match status" value="1"/>
</dbReference>
<accession>A0A9P8NUE1</accession>